<dbReference type="EMBL" id="CAQQ02062133">
    <property type="status" value="NOT_ANNOTATED_CDS"/>
    <property type="molecule type" value="Genomic_DNA"/>
</dbReference>
<dbReference type="Proteomes" id="UP000015102">
    <property type="component" value="Unassembled WGS sequence"/>
</dbReference>
<evidence type="ECO:0000256" key="1">
    <source>
        <dbReference type="SAM" id="MobiDB-lite"/>
    </source>
</evidence>
<dbReference type="HOGENOM" id="CLU_1706289_0_0_1"/>
<accession>T1GWX6</accession>
<reference evidence="2" key="2">
    <citation type="submission" date="2015-06" db="UniProtKB">
        <authorList>
            <consortium name="EnsemblMetazoa"/>
        </authorList>
    </citation>
    <scope>IDENTIFICATION</scope>
</reference>
<feature type="region of interest" description="Disordered" evidence="1">
    <location>
        <begin position="23"/>
        <end position="48"/>
    </location>
</feature>
<reference evidence="3" key="1">
    <citation type="submission" date="2013-02" db="EMBL/GenBank/DDBJ databases">
        <authorList>
            <person name="Hughes D."/>
        </authorList>
    </citation>
    <scope>NUCLEOTIDE SEQUENCE</scope>
    <source>
        <strain>Durham</strain>
        <strain evidence="3">NC isolate 2 -- Noor lab</strain>
    </source>
</reference>
<protein>
    <submittedName>
        <fullName evidence="2">Uncharacterized protein</fullName>
    </submittedName>
</protein>
<keyword evidence="3" id="KW-1185">Reference proteome</keyword>
<dbReference type="AlphaFoldDB" id="T1GWX6"/>
<evidence type="ECO:0000313" key="2">
    <source>
        <dbReference type="EnsemblMetazoa" id="MESCA008311-PA"/>
    </source>
</evidence>
<organism evidence="2 3">
    <name type="scientific">Megaselia scalaris</name>
    <name type="common">Humpbacked fly</name>
    <name type="synonym">Phora scalaris</name>
    <dbReference type="NCBI Taxonomy" id="36166"/>
    <lineage>
        <taxon>Eukaryota</taxon>
        <taxon>Metazoa</taxon>
        <taxon>Ecdysozoa</taxon>
        <taxon>Arthropoda</taxon>
        <taxon>Hexapoda</taxon>
        <taxon>Insecta</taxon>
        <taxon>Pterygota</taxon>
        <taxon>Neoptera</taxon>
        <taxon>Endopterygota</taxon>
        <taxon>Diptera</taxon>
        <taxon>Brachycera</taxon>
        <taxon>Muscomorpha</taxon>
        <taxon>Platypezoidea</taxon>
        <taxon>Phoridae</taxon>
        <taxon>Megaseliini</taxon>
        <taxon>Megaselia</taxon>
    </lineage>
</organism>
<dbReference type="EMBL" id="CAQQ02062132">
    <property type="status" value="NOT_ANNOTATED_CDS"/>
    <property type="molecule type" value="Genomic_DNA"/>
</dbReference>
<sequence length="154" mass="17441">MTTPYRLALSEIPGRMASLAVDATPEDNDRIDDGETPPSHPLNNNIIVNGNISSPDEYVIRQRGRRRITLSWSPDKVAVQNRSPFEKTPTKTPTTMTLRSSPRKRLLITGTDQGEELTEVRVSPRKKPTTPVKNLWSATPQIKRLELERKTKDR</sequence>
<dbReference type="EnsemblMetazoa" id="MESCA008311-RA">
    <property type="protein sequence ID" value="MESCA008311-PA"/>
    <property type="gene ID" value="MESCA008311"/>
</dbReference>
<proteinExistence type="predicted"/>
<evidence type="ECO:0000313" key="3">
    <source>
        <dbReference type="Proteomes" id="UP000015102"/>
    </source>
</evidence>
<name>T1GWX6_MEGSC</name>
<feature type="region of interest" description="Disordered" evidence="1">
    <location>
        <begin position="111"/>
        <end position="133"/>
    </location>
</feature>